<dbReference type="Proteomes" id="UP000663848">
    <property type="component" value="Unassembled WGS sequence"/>
</dbReference>
<dbReference type="EMBL" id="CAJOBR010037963">
    <property type="protein sequence ID" value="CAF5018294.1"/>
    <property type="molecule type" value="Genomic_DNA"/>
</dbReference>
<comment type="caution">
    <text evidence="1">The sequence shown here is derived from an EMBL/GenBank/DDBJ whole genome shotgun (WGS) entry which is preliminary data.</text>
</comment>
<reference evidence="1" key="1">
    <citation type="submission" date="2021-02" db="EMBL/GenBank/DDBJ databases">
        <authorList>
            <person name="Nowell W R."/>
        </authorList>
    </citation>
    <scope>NUCLEOTIDE SEQUENCE</scope>
</reference>
<proteinExistence type="predicted"/>
<dbReference type="Proteomes" id="UP000663862">
    <property type="component" value="Unassembled WGS sequence"/>
</dbReference>
<feature type="non-terminal residue" evidence="1">
    <location>
        <position position="1"/>
    </location>
</feature>
<organism evidence="1 3">
    <name type="scientific">Rotaria socialis</name>
    <dbReference type="NCBI Taxonomy" id="392032"/>
    <lineage>
        <taxon>Eukaryota</taxon>
        <taxon>Metazoa</taxon>
        <taxon>Spiralia</taxon>
        <taxon>Gnathifera</taxon>
        <taxon>Rotifera</taxon>
        <taxon>Eurotatoria</taxon>
        <taxon>Bdelloidea</taxon>
        <taxon>Philodinida</taxon>
        <taxon>Philodinidae</taxon>
        <taxon>Rotaria</taxon>
    </lineage>
</organism>
<evidence type="ECO:0000313" key="2">
    <source>
        <dbReference type="EMBL" id="CAF5018294.1"/>
    </source>
</evidence>
<protein>
    <submittedName>
        <fullName evidence="1">Uncharacterized protein</fullName>
    </submittedName>
</protein>
<gene>
    <name evidence="2" type="ORF">QYT958_LOCUS39718</name>
    <name evidence="1" type="ORF">TSG867_LOCUS19712</name>
</gene>
<dbReference type="EMBL" id="CAJOBQ010001396">
    <property type="protein sequence ID" value="CAF4483379.1"/>
    <property type="molecule type" value="Genomic_DNA"/>
</dbReference>
<sequence>TVLRSFQTTFDSQIKLSLSINDKRQSLLTRSGIGEHNCPFQRNRIEKPANSEIVIMTTVDRSSID</sequence>
<evidence type="ECO:0000313" key="3">
    <source>
        <dbReference type="Proteomes" id="UP000663862"/>
    </source>
</evidence>
<dbReference type="AlphaFoldDB" id="A0A820UDE8"/>
<name>A0A820UDE8_9BILA</name>
<evidence type="ECO:0000313" key="1">
    <source>
        <dbReference type="EMBL" id="CAF4483379.1"/>
    </source>
</evidence>
<accession>A0A820UDE8</accession>